<dbReference type="SUPFAM" id="SSF88713">
    <property type="entry name" value="Glycoside hydrolase/deacetylase"/>
    <property type="match status" value="1"/>
</dbReference>
<protein>
    <recommendedName>
        <fullName evidence="3">Polysaccharide deacetylase</fullName>
    </recommendedName>
</protein>
<evidence type="ECO:0008006" key="3">
    <source>
        <dbReference type="Google" id="ProtNLM"/>
    </source>
</evidence>
<dbReference type="CDD" id="cd10928">
    <property type="entry name" value="CE4_u4"/>
    <property type="match status" value="1"/>
</dbReference>
<evidence type="ECO:0000313" key="2">
    <source>
        <dbReference type="Proteomes" id="UP000219215"/>
    </source>
</evidence>
<dbReference type="InterPro" id="IPR049591">
    <property type="entry name" value="CE4_u4-like"/>
</dbReference>
<reference evidence="2" key="1">
    <citation type="submission" date="2017-09" db="EMBL/GenBank/DDBJ databases">
        <authorList>
            <person name="Regsiter A."/>
            <person name="William W."/>
        </authorList>
    </citation>
    <scope>NUCLEOTIDE SEQUENCE [LARGE SCALE GENOMIC DNA]</scope>
    <source>
        <strain evidence="2">500-1</strain>
    </source>
</reference>
<dbReference type="InterPro" id="IPR011330">
    <property type="entry name" value="Glyco_hydro/deAcase_b/a-brl"/>
</dbReference>
<proteinExistence type="predicted"/>
<dbReference type="Gene3D" id="3.20.20.370">
    <property type="entry name" value="Glycoside hydrolase/deacetylase"/>
    <property type="match status" value="1"/>
</dbReference>
<name>A0A2C8F7H5_9BACT</name>
<dbReference type="OrthoDB" id="6086702at2"/>
<sequence length="259" mass="28729">MIDDRFNPLLNELNLWTQSAKTAEFWWRDDDAAEPCVELDRLIELSERHAAPCGLATVPTRTGEALGRVVAESSHLWVLQHGYAHVNHAPKGNGAWELGLHRPESVVLSELCDGMRILSRLFGERFVPVVVPPWNKMDAALLPSLPGMGYRGASASYKSSRPIPPEGLRMADAHCDLLSWKDKAHGARFAGEEKCIGHLVDHLKNKRTGHADEREPTCALTHHLEMDDAAWDFMDSLLSVISGHPASGWISPVDIWPAN</sequence>
<dbReference type="AlphaFoldDB" id="A0A2C8F7H5"/>
<keyword evidence="2" id="KW-1185">Reference proteome</keyword>
<dbReference type="Proteomes" id="UP000219215">
    <property type="component" value="Chromosome DPRO"/>
</dbReference>
<dbReference type="GO" id="GO:0005975">
    <property type="term" value="P:carbohydrate metabolic process"/>
    <property type="evidence" value="ECO:0007669"/>
    <property type="project" value="InterPro"/>
</dbReference>
<dbReference type="RefSeq" id="WP_097011613.1">
    <property type="nucleotide sequence ID" value="NZ_LT907975.1"/>
</dbReference>
<organism evidence="1 2">
    <name type="scientific">Pseudodesulfovibrio profundus</name>
    <dbReference type="NCBI Taxonomy" id="57320"/>
    <lineage>
        <taxon>Bacteria</taxon>
        <taxon>Pseudomonadati</taxon>
        <taxon>Thermodesulfobacteriota</taxon>
        <taxon>Desulfovibrionia</taxon>
        <taxon>Desulfovibrionales</taxon>
        <taxon>Desulfovibrionaceae</taxon>
    </lineage>
</organism>
<gene>
    <name evidence="1" type="ORF">DPRO_1686</name>
</gene>
<accession>A0A2C8F7H5</accession>
<dbReference type="KEGG" id="pprf:DPRO_1686"/>
<evidence type="ECO:0000313" key="1">
    <source>
        <dbReference type="EMBL" id="SOB58586.1"/>
    </source>
</evidence>
<dbReference type="EMBL" id="LT907975">
    <property type="protein sequence ID" value="SOB58586.1"/>
    <property type="molecule type" value="Genomic_DNA"/>
</dbReference>